<dbReference type="STRING" id="1088818.A0A2I0A7C9"/>
<protein>
    <submittedName>
        <fullName evidence="3">Ribulose bisphosphate carboxylase large chain</fullName>
        <ecNumber evidence="3">4.1.1.39</ecNumber>
    </submittedName>
</protein>
<keyword evidence="3" id="KW-0456">Lyase</keyword>
<dbReference type="EC" id="4.1.1.39" evidence="3"/>
<evidence type="ECO:0000256" key="1">
    <source>
        <dbReference type="ARBA" id="ARBA00022531"/>
    </source>
</evidence>
<evidence type="ECO:0000259" key="2">
    <source>
        <dbReference type="Pfam" id="PF00016"/>
    </source>
</evidence>
<dbReference type="GO" id="GO:0015979">
    <property type="term" value="P:photosynthesis"/>
    <property type="evidence" value="ECO:0007669"/>
    <property type="project" value="UniProtKB-KW"/>
</dbReference>
<dbReference type="SUPFAM" id="SSF51649">
    <property type="entry name" value="RuBisCo, C-terminal domain"/>
    <property type="match status" value="1"/>
</dbReference>
<feature type="domain" description="Ribulose bisphosphate carboxylase large subunit C-terminal" evidence="2">
    <location>
        <begin position="1"/>
        <end position="67"/>
    </location>
</feature>
<dbReference type="GO" id="GO:0016984">
    <property type="term" value="F:ribulose-bisphosphate carboxylase activity"/>
    <property type="evidence" value="ECO:0007669"/>
    <property type="project" value="UniProtKB-EC"/>
</dbReference>
<name>A0A2I0A7C9_9ASPA</name>
<dbReference type="InterPro" id="IPR033966">
    <property type="entry name" value="RuBisCO"/>
</dbReference>
<evidence type="ECO:0000313" key="3">
    <source>
        <dbReference type="EMBL" id="PKA51444.1"/>
    </source>
</evidence>
<proteinExistence type="predicted"/>
<dbReference type="AlphaFoldDB" id="A0A2I0A7C9"/>
<dbReference type="PANTHER" id="PTHR42704">
    <property type="entry name" value="RIBULOSE BISPHOSPHATE CARBOXYLASE"/>
    <property type="match status" value="1"/>
</dbReference>
<keyword evidence="1" id="KW-0602">Photosynthesis</keyword>
<accession>A0A2I0A7C9</accession>
<reference evidence="3 4" key="1">
    <citation type="journal article" date="2017" name="Nature">
        <title>The Apostasia genome and the evolution of orchids.</title>
        <authorList>
            <person name="Zhang G.Q."/>
            <person name="Liu K.W."/>
            <person name="Li Z."/>
            <person name="Lohaus R."/>
            <person name="Hsiao Y.Y."/>
            <person name="Niu S.C."/>
            <person name="Wang J.Y."/>
            <person name="Lin Y.C."/>
            <person name="Xu Q."/>
            <person name="Chen L.J."/>
            <person name="Yoshida K."/>
            <person name="Fujiwara S."/>
            <person name="Wang Z.W."/>
            <person name="Zhang Y.Q."/>
            <person name="Mitsuda N."/>
            <person name="Wang M."/>
            <person name="Liu G.H."/>
            <person name="Pecoraro L."/>
            <person name="Huang H.X."/>
            <person name="Xiao X.J."/>
            <person name="Lin M."/>
            <person name="Wu X.Y."/>
            <person name="Wu W.L."/>
            <person name="Chen Y.Y."/>
            <person name="Chang S.B."/>
            <person name="Sakamoto S."/>
            <person name="Ohme-Takagi M."/>
            <person name="Yagi M."/>
            <person name="Zeng S.J."/>
            <person name="Shen C.Y."/>
            <person name="Yeh C.M."/>
            <person name="Luo Y.B."/>
            <person name="Tsai W.C."/>
            <person name="Van de Peer Y."/>
            <person name="Liu Z.J."/>
        </authorList>
    </citation>
    <scope>NUCLEOTIDE SEQUENCE [LARGE SCALE GENOMIC DNA]</scope>
    <source>
        <strain evidence="4">cv. Shenzhen</strain>
        <tissue evidence="3">Stem</tissue>
    </source>
</reference>
<dbReference type="OrthoDB" id="992682at2759"/>
<dbReference type="PANTHER" id="PTHR42704:SF16">
    <property type="entry name" value="RIBULOSE BISPHOSPHATE CARBOXYLASE LARGE CHAIN"/>
    <property type="match status" value="1"/>
</dbReference>
<sequence length="83" mass="9393">MHFCVLAKALRTSGGNHIHAGTVASKLEGKCEITLGFADSLRDDFIEKDQNCVMFFAQNWVFMPGVYTYDFRRYSCLAYACPN</sequence>
<dbReference type="Pfam" id="PF00016">
    <property type="entry name" value="RuBisCO_large"/>
    <property type="match status" value="1"/>
</dbReference>
<dbReference type="InterPro" id="IPR000685">
    <property type="entry name" value="RuBisCO_lsu_C"/>
</dbReference>
<dbReference type="Proteomes" id="UP000236161">
    <property type="component" value="Unassembled WGS sequence"/>
</dbReference>
<dbReference type="InterPro" id="IPR036376">
    <property type="entry name" value="RuBisCO_lsu_C_sf"/>
</dbReference>
<organism evidence="3 4">
    <name type="scientific">Apostasia shenzhenica</name>
    <dbReference type="NCBI Taxonomy" id="1088818"/>
    <lineage>
        <taxon>Eukaryota</taxon>
        <taxon>Viridiplantae</taxon>
        <taxon>Streptophyta</taxon>
        <taxon>Embryophyta</taxon>
        <taxon>Tracheophyta</taxon>
        <taxon>Spermatophyta</taxon>
        <taxon>Magnoliopsida</taxon>
        <taxon>Liliopsida</taxon>
        <taxon>Asparagales</taxon>
        <taxon>Orchidaceae</taxon>
        <taxon>Apostasioideae</taxon>
        <taxon>Apostasia</taxon>
    </lineage>
</organism>
<gene>
    <name evidence="3" type="primary">rbcL</name>
    <name evidence="3" type="ORF">AXF42_Ash002809</name>
</gene>
<dbReference type="Gene3D" id="3.20.20.110">
    <property type="entry name" value="Ribulose bisphosphate carboxylase, large subunit, C-terminal domain"/>
    <property type="match status" value="1"/>
</dbReference>
<dbReference type="GO" id="GO:0000287">
    <property type="term" value="F:magnesium ion binding"/>
    <property type="evidence" value="ECO:0007669"/>
    <property type="project" value="InterPro"/>
</dbReference>
<evidence type="ECO:0000313" key="4">
    <source>
        <dbReference type="Proteomes" id="UP000236161"/>
    </source>
</evidence>
<keyword evidence="4" id="KW-1185">Reference proteome</keyword>
<dbReference type="EMBL" id="KZ452013">
    <property type="protein sequence ID" value="PKA51444.1"/>
    <property type="molecule type" value="Genomic_DNA"/>
</dbReference>